<keyword evidence="4" id="KW-0488">Methylation</keyword>
<organism evidence="13 14">
    <name type="scientific">Cupriavidus metallidurans</name>
    <dbReference type="NCBI Taxonomy" id="119219"/>
    <lineage>
        <taxon>Bacteria</taxon>
        <taxon>Pseudomonadati</taxon>
        <taxon>Pseudomonadota</taxon>
        <taxon>Betaproteobacteria</taxon>
        <taxon>Burkholderiales</taxon>
        <taxon>Burkholderiaceae</taxon>
        <taxon>Cupriavidus</taxon>
    </lineage>
</organism>
<evidence type="ECO:0000256" key="8">
    <source>
        <dbReference type="ARBA" id="ARBA00023136"/>
    </source>
</evidence>
<dbReference type="GO" id="GO:0015627">
    <property type="term" value="C:type II protein secretion system complex"/>
    <property type="evidence" value="ECO:0007669"/>
    <property type="project" value="InterPro"/>
</dbReference>
<keyword evidence="8 11" id="KW-0472">Membrane</keyword>
<comment type="subcellular location">
    <subcellularLocation>
        <location evidence="1">Cell inner membrane</location>
        <topology evidence="1">Single-pass membrane protein</topology>
    </subcellularLocation>
</comment>
<protein>
    <recommendedName>
        <fullName evidence="2">Type II secretion system protein H</fullName>
    </recommendedName>
    <alternativeName>
        <fullName evidence="10">General secretion pathway protein H</fullName>
    </alternativeName>
</protein>
<evidence type="ECO:0000256" key="7">
    <source>
        <dbReference type="ARBA" id="ARBA00022989"/>
    </source>
</evidence>
<dbReference type="InterPro" id="IPR045584">
    <property type="entry name" value="Pilin-like"/>
</dbReference>
<evidence type="ECO:0000256" key="9">
    <source>
        <dbReference type="ARBA" id="ARBA00025772"/>
    </source>
</evidence>
<evidence type="ECO:0000313" key="13">
    <source>
        <dbReference type="EMBL" id="QBP13882.1"/>
    </source>
</evidence>
<dbReference type="GO" id="GO:0015628">
    <property type="term" value="P:protein secretion by the type II secretion system"/>
    <property type="evidence" value="ECO:0007669"/>
    <property type="project" value="InterPro"/>
</dbReference>
<name>A0A482J127_9BURK</name>
<evidence type="ECO:0000256" key="2">
    <source>
        <dbReference type="ARBA" id="ARBA00021549"/>
    </source>
</evidence>
<dbReference type="InterPro" id="IPR022346">
    <property type="entry name" value="T2SS_GspH"/>
</dbReference>
<evidence type="ECO:0000256" key="11">
    <source>
        <dbReference type="SAM" id="Phobius"/>
    </source>
</evidence>
<feature type="transmembrane region" description="Helical" evidence="11">
    <location>
        <begin position="20"/>
        <end position="40"/>
    </location>
</feature>
<evidence type="ECO:0000259" key="12">
    <source>
        <dbReference type="Pfam" id="PF12019"/>
    </source>
</evidence>
<accession>A0A482J127</accession>
<proteinExistence type="inferred from homology"/>
<evidence type="ECO:0000256" key="10">
    <source>
        <dbReference type="ARBA" id="ARBA00030775"/>
    </source>
</evidence>
<evidence type="ECO:0000256" key="1">
    <source>
        <dbReference type="ARBA" id="ARBA00004377"/>
    </source>
</evidence>
<evidence type="ECO:0000256" key="6">
    <source>
        <dbReference type="ARBA" id="ARBA00022692"/>
    </source>
</evidence>
<dbReference type="Gene3D" id="3.55.40.10">
    <property type="entry name" value="minor pseudopilin epsh domain"/>
    <property type="match status" value="1"/>
</dbReference>
<dbReference type="EMBL" id="CP037901">
    <property type="protein sequence ID" value="QBP13882.1"/>
    <property type="molecule type" value="Genomic_DNA"/>
</dbReference>
<dbReference type="AlphaFoldDB" id="A0A482J127"/>
<dbReference type="NCBIfam" id="TIGR02532">
    <property type="entry name" value="IV_pilin_GFxxxE"/>
    <property type="match status" value="1"/>
</dbReference>
<dbReference type="GO" id="GO:0005886">
    <property type="term" value="C:plasma membrane"/>
    <property type="evidence" value="ECO:0007669"/>
    <property type="project" value="UniProtKB-SubCell"/>
</dbReference>
<dbReference type="OrthoDB" id="8926306at2"/>
<dbReference type="PROSITE" id="PS00409">
    <property type="entry name" value="PROKAR_NTER_METHYL"/>
    <property type="match status" value="1"/>
</dbReference>
<dbReference type="RefSeq" id="WP_017511385.1">
    <property type="nucleotide sequence ID" value="NZ_CP037901.1"/>
</dbReference>
<comment type="similarity">
    <text evidence="9">Belongs to the GSP H family.</text>
</comment>
<gene>
    <name evidence="13" type="ORF">DDF84_030550</name>
</gene>
<keyword evidence="7 11" id="KW-1133">Transmembrane helix</keyword>
<evidence type="ECO:0000256" key="4">
    <source>
        <dbReference type="ARBA" id="ARBA00022481"/>
    </source>
</evidence>
<dbReference type="SUPFAM" id="SSF54523">
    <property type="entry name" value="Pili subunits"/>
    <property type="match status" value="1"/>
</dbReference>
<keyword evidence="3" id="KW-1003">Cell membrane</keyword>
<feature type="domain" description="General secretion pathway GspH" evidence="12">
    <location>
        <begin position="52"/>
        <end position="152"/>
    </location>
</feature>
<sequence length="164" mass="16438">MPNLSPTLPATQRAAGFTLIELMVTVIVLVIVVSMAAPAMSQLISSQRTRNAAADLASALTLTRSEAVNRSATTTMTASGTGGSWTGGWAVAAGTARIRGYGPYDGITITASSGSSLAIGNDGRPIAGTQTFQVAPSTNATSATTLCVQLGGTGRVTTVNGTCT</sequence>
<reference evidence="13 14" key="1">
    <citation type="submission" date="2019-03" db="EMBL/GenBank/DDBJ databases">
        <title>Comparative insights into the high quality Complete genome sequence of highly metal resistant Cupriavidus metallidurans strain BS1 isolated from a gold-copper mine.</title>
        <authorList>
            <person name="Mazhar H.S."/>
            <person name="Rensing C."/>
        </authorList>
    </citation>
    <scope>NUCLEOTIDE SEQUENCE [LARGE SCALE GENOMIC DNA]</scope>
    <source>
        <strain evidence="13 14">BS1</strain>
    </source>
</reference>
<keyword evidence="6 11" id="KW-0812">Transmembrane</keyword>
<dbReference type="InterPro" id="IPR012902">
    <property type="entry name" value="N_methyl_site"/>
</dbReference>
<keyword evidence="5" id="KW-0997">Cell inner membrane</keyword>
<dbReference type="Proteomes" id="UP000253772">
    <property type="component" value="Chromosome c2"/>
</dbReference>
<dbReference type="Pfam" id="PF07963">
    <property type="entry name" value="N_methyl"/>
    <property type="match status" value="1"/>
</dbReference>
<evidence type="ECO:0000313" key="14">
    <source>
        <dbReference type="Proteomes" id="UP000253772"/>
    </source>
</evidence>
<evidence type="ECO:0000256" key="5">
    <source>
        <dbReference type="ARBA" id="ARBA00022519"/>
    </source>
</evidence>
<dbReference type="Pfam" id="PF12019">
    <property type="entry name" value="GspH"/>
    <property type="match status" value="1"/>
</dbReference>
<evidence type="ECO:0000256" key="3">
    <source>
        <dbReference type="ARBA" id="ARBA00022475"/>
    </source>
</evidence>